<accession>F2LUE5</accession>
<dbReference type="Pfam" id="PF02613">
    <property type="entry name" value="Nitrate_red_del"/>
    <property type="match status" value="1"/>
</dbReference>
<name>F2LUE5_HIPMA</name>
<dbReference type="InterPro" id="IPR036411">
    <property type="entry name" value="TorD-like_sf"/>
</dbReference>
<dbReference type="EMBL" id="CP002606">
    <property type="protein sequence ID" value="AEA33471.1"/>
    <property type="molecule type" value="Genomic_DNA"/>
</dbReference>
<dbReference type="AlphaFoldDB" id="F2LUE5"/>
<organism evidence="2 3">
    <name type="scientific">Hippea maritima (strain ATCC 700847 / DSM 10411 / MH2)</name>
    <dbReference type="NCBI Taxonomy" id="760142"/>
    <lineage>
        <taxon>Bacteria</taxon>
        <taxon>Pseudomonadati</taxon>
        <taxon>Campylobacterota</taxon>
        <taxon>Desulfurellia</taxon>
        <taxon>Desulfurellales</taxon>
        <taxon>Hippeaceae</taxon>
        <taxon>Hippea</taxon>
    </lineage>
</organism>
<dbReference type="STRING" id="760142.Hipma_0500"/>
<proteinExistence type="predicted"/>
<dbReference type="InterPro" id="IPR020945">
    <property type="entry name" value="DMSO/NO3_reduct_chaperone"/>
</dbReference>
<dbReference type="InterPro" id="IPR050289">
    <property type="entry name" value="TorD/DmsD_chaperones"/>
</dbReference>
<reference evidence="2 3" key="1">
    <citation type="journal article" date="2011" name="Stand. Genomic Sci.">
        <title>Complete genome sequence of the thermophilic sulfur-reducer Hippea maritima type strain (MH(2)).</title>
        <authorList>
            <person name="Huntemann M."/>
            <person name="Lu M."/>
            <person name="Nolan M."/>
            <person name="Lapidus A."/>
            <person name="Lucas S."/>
            <person name="Hammon N."/>
            <person name="Deshpande S."/>
            <person name="Cheng J.F."/>
            <person name="Tapia R."/>
            <person name="Han C."/>
            <person name="Goodwin L."/>
            <person name="Pitluck S."/>
            <person name="Liolios K."/>
            <person name="Pagani I."/>
            <person name="Ivanova N."/>
            <person name="Ovchinikova G."/>
            <person name="Pati A."/>
            <person name="Chen A."/>
            <person name="Palaniappan K."/>
            <person name="Land M."/>
            <person name="Hauser L."/>
            <person name="Jeffries C.D."/>
            <person name="Detter J.C."/>
            <person name="Brambilla E.M."/>
            <person name="Rohde M."/>
            <person name="Spring S."/>
            <person name="Goker M."/>
            <person name="Woyke T."/>
            <person name="Bristow J."/>
            <person name="Eisen J.A."/>
            <person name="Markowitz V."/>
            <person name="Hugenholtz P."/>
            <person name="Kyrpides N.C."/>
            <person name="Klenk H.P."/>
            <person name="Mavromatis K."/>
        </authorList>
    </citation>
    <scope>NUCLEOTIDE SEQUENCE [LARGE SCALE GENOMIC DNA]</scope>
    <source>
        <strain evidence="3">ATCC 700847 / DSM 10411 / MH2</strain>
    </source>
</reference>
<dbReference type="PANTHER" id="PTHR34227">
    <property type="entry name" value="CHAPERONE PROTEIN YCDY"/>
    <property type="match status" value="1"/>
</dbReference>
<dbReference type="PANTHER" id="PTHR34227:SF1">
    <property type="entry name" value="DIMETHYL SULFOXIDE REDUCTASE CHAPERONE-RELATED"/>
    <property type="match status" value="1"/>
</dbReference>
<keyword evidence="3" id="KW-1185">Reference proteome</keyword>
<dbReference type="OrthoDB" id="9795302at2"/>
<dbReference type="HOGENOM" id="CLU_077650_5_0_7"/>
<dbReference type="KEGG" id="hmr:Hipma_0500"/>
<evidence type="ECO:0000313" key="2">
    <source>
        <dbReference type="EMBL" id="AEA33471.1"/>
    </source>
</evidence>
<dbReference type="SUPFAM" id="SSF89155">
    <property type="entry name" value="TorD-like"/>
    <property type="match status" value="1"/>
</dbReference>
<protein>
    <submittedName>
        <fullName evidence="2">Cytoplasmic chaperone TorD family protein</fullName>
    </submittedName>
</protein>
<evidence type="ECO:0000256" key="1">
    <source>
        <dbReference type="ARBA" id="ARBA00023186"/>
    </source>
</evidence>
<reference evidence="3" key="2">
    <citation type="submission" date="2011-03" db="EMBL/GenBank/DDBJ databases">
        <title>The complete genome of Hippea maritima DSM 10411.</title>
        <authorList>
            <consortium name="US DOE Joint Genome Institute (JGI-PGF)"/>
            <person name="Lucas S."/>
            <person name="Copeland A."/>
            <person name="Lapidus A."/>
            <person name="Bruce D."/>
            <person name="Goodwin L."/>
            <person name="Pitluck S."/>
            <person name="Peters L."/>
            <person name="Kyrpides N."/>
            <person name="Mavromatis K."/>
            <person name="Pagani I."/>
            <person name="Ivanova N."/>
            <person name="Mikhailova N."/>
            <person name="Lu M."/>
            <person name="Detter J.C."/>
            <person name="Tapia R."/>
            <person name="Han C."/>
            <person name="Land M."/>
            <person name="Hauser L."/>
            <person name="Markowitz V."/>
            <person name="Cheng J.-F."/>
            <person name="Hugenholtz P."/>
            <person name="Woyke T."/>
            <person name="Wu D."/>
            <person name="Spring S."/>
            <person name="Schroeder M."/>
            <person name="Brambilla E."/>
            <person name="Klenk H.-P."/>
            <person name="Eisen J.A."/>
        </authorList>
    </citation>
    <scope>NUCLEOTIDE SEQUENCE [LARGE SCALE GENOMIC DNA]</scope>
    <source>
        <strain evidence="3">ATCC 700847 / DSM 10411 / MH2</strain>
    </source>
</reference>
<dbReference type="InParanoid" id="F2LUE5"/>
<dbReference type="eggNOG" id="COG3381">
    <property type="taxonomic scope" value="Bacteria"/>
</dbReference>
<evidence type="ECO:0000313" key="3">
    <source>
        <dbReference type="Proteomes" id="UP000008139"/>
    </source>
</evidence>
<sequence>MKDDRIAMYRFLSICFTYPEENFSEVIQKAIQMIKQSYTNLNENGYKLTGIRNLKQGLKEMEKLSLHQWQGVYTGLFIANFPKTPFHPYESFYKDGLVGGEVSDQLNEVYKSCGLEIFDEREFPDYLPFELEFGAFLLENEEACKPAFAEFFFDHLFSWVFNFFDDLNKDKKVPLFYRSLSQIGTTFLTKEQKVLKELLNEN</sequence>
<gene>
    <name evidence="2" type="ordered locus">Hipma_0500</name>
</gene>
<dbReference type="Proteomes" id="UP000008139">
    <property type="component" value="Chromosome"/>
</dbReference>
<keyword evidence="1" id="KW-0143">Chaperone</keyword>
<dbReference type="Gene3D" id="1.10.3480.10">
    <property type="entry name" value="TorD-like"/>
    <property type="match status" value="1"/>
</dbReference>
<dbReference type="RefSeq" id="WP_013681512.1">
    <property type="nucleotide sequence ID" value="NC_015318.1"/>
</dbReference>